<evidence type="ECO:0000256" key="2">
    <source>
        <dbReference type="ARBA" id="ARBA00022801"/>
    </source>
</evidence>
<keyword evidence="2" id="KW-0378">Hydrolase</keyword>
<dbReference type="InterPro" id="IPR029052">
    <property type="entry name" value="Metallo-depent_PP-like"/>
</dbReference>
<reference evidence="6 7" key="1">
    <citation type="submission" date="2020-08" db="EMBL/GenBank/DDBJ databases">
        <title>Genomic Encyclopedia of Type Strains, Phase IV (KMG-V): Genome sequencing to study the core and pangenomes of soil and plant-associated prokaryotes.</title>
        <authorList>
            <person name="Whitman W."/>
        </authorList>
    </citation>
    <scope>NUCLEOTIDE SEQUENCE [LARGE SCALE GENOMIC DNA]</scope>
    <source>
        <strain evidence="6 7">SEMIA 4060</strain>
    </source>
</reference>
<gene>
    <name evidence="6" type="ORF">GGD46_002106</name>
</gene>
<keyword evidence="3" id="KW-0408">Iron</keyword>
<dbReference type="InterPro" id="IPR004843">
    <property type="entry name" value="Calcineurin-like_PHP"/>
</dbReference>
<comment type="caution">
    <text evidence="6">The sequence shown here is derived from an EMBL/GenBank/DDBJ whole genome shotgun (WGS) entry which is preliminary data.</text>
</comment>
<dbReference type="EMBL" id="JACHBG010000003">
    <property type="protein sequence ID" value="MBB6484828.1"/>
    <property type="molecule type" value="Genomic_DNA"/>
</dbReference>
<dbReference type="RefSeq" id="WP_184703649.1">
    <property type="nucleotide sequence ID" value="NZ_JACHBG010000003.1"/>
</dbReference>
<dbReference type="SUPFAM" id="SSF56300">
    <property type="entry name" value="Metallo-dependent phosphatases"/>
    <property type="match status" value="1"/>
</dbReference>
<evidence type="ECO:0000256" key="4">
    <source>
        <dbReference type="ARBA" id="ARBA00025742"/>
    </source>
</evidence>
<dbReference type="AlphaFoldDB" id="A0A7X0IQH5"/>
<dbReference type="Gene3D" id="3.60.21.10">
    <property type="match status" value="1"/>
</dbReference>
<feature type="domain" description="Calcineurin-like phosphoesterase" evidence="5">
    <location>
        <begin position="5"/>
        <end position="198"/>
    </location>
</feature>
<evidence type="ECO:0000313" key="7">
    <source>
        <dbReference type="Proteomes" id="UP000565576"/>
    </source>
</evidence>
<name>A0A7X0IQH5_9HYPH</name>
<dbReference type="PANTHER" id="PTHR42988:SF2">
    <property type="entry name" value="CYCLIC NUCLEOTIDE PHOSPHODIESTERASE CBUA0032-RELATED"/>
    <property type="match status" value="1"/>
</dbReference>
<dbReference type="GO" id="GO:0046872">
    <property type="term" value="F:metal ion binding"/>
    <property type="evidence" value="ECO:0007669"/>
    <property type="project" value="UniProtKB-KW"/>
</dbReference>
<evidence type="ECO:0000313" key="6">
    <source>
        <dbReference type="EMBL" id="MBB6484828.1"/>
    </source>
</evidence>
<dbReference type="GO" id="GO:0016787">
    <property type="term" value="F:hydrolase activity"/>
    <property type="evidence" value="ECO:0007669"/>
    <property type="project" value="UniProtKB-KW"/>
</dbReference>
<evidence type="ECO:0000256" key="3">
    <source>
        <dbReference type="ARBA" id="ARBA00023004"/>
    </source>
</evidence>
<dbReference type="PANTHER" id="PTHR42988">
    <property type="entry name" value="PHOSPHOHYDROLASE"/>
    <property type="match status" value="1"/>
</dbReference>
<accession>A0A7X0IQH5</accession>
<comment type="similarity">
    <text evidence="4">Belongs to the cyclic nucleotide phosphodiesterase class-III family.</text>
</comment>
<evidence type="ECO:0000259" key="5">
    <source>
        <dbReference type="Pfam" id="PF00149"/>
    </source>
</evidence>
<dbReference type="Proteomes" id="UP000565576">
    <property type="component" value="Unassembled WGS sequence"/>
</dbReference>
<evidence type="ECO:0000256" key="1">
    <source>
        <dbReference type="ARBA" id="ARBA00022723"/>
    </source>
</evidence>
<proteinExistence type="inferred from homology"/>
<dbReference type="Pfam" id="PF00149">
    <property type="entry name" value="Metallophos"/>
    <property type="match status" value="1"/>
</dbReference>
<protein>
    <submittedName>
        <fullName evidence="6">Icc protein</fullName>
    </submittedName>
</protein>
<dbReference type="InterPro" id="IPR050884">
    <property type="entry name" value="CNP_phosphodiesterase-III"/>
</dbReference>
<sequence length="259" mass="29424">MTKTTIAFLTDTHLGQKLVMNTDVTGGRMRYDSEPKQHEDRLRLVLDDIVRRGISDIVFGGDIGTVQSVSRFFEILRGYDFNISVILGNHDVYADVMQYWTAGENAVNGKLCYSHAHRHLKRIFLDTSDNILGDNQRAWLARELDDVENAVLFVHHPILAVPTPVDRSGAALRDRDEIRSLLNGLDCDITIFSGHYHMMDEARDGNIRQFVSPAVSYQIFKQSDELQADAETFGYRIIELEDTRIKTRAVLLNQASPSR</sequence>
<keyword evidence="1" id="KW-0479">Metal-binding</keyword>
<organism evidence="6 7">
    <name type="scientific">Rhizobium lusitanum</name>
    <dbReference type="NCBI Taxonomy" id="293958"/>
    <lineage>
        <taxon>Bacteria</taxon>
        <taxon>Pseudomonadati</taxon>
        <taxon>Pseudomonadota</taxon>
        <taxon>Alphaproteobacteria</taxon>
        <taxon>Hyphomicrobiales</taxon>
        <taxon>Rhizobiaceae</taxon>
        <taxon>Rhizobium/Agrobacterium group</taxon>
        <taxon>Rhizobium</taxon>
    </lineage>
</organism>